<dbReference type="InterPro" id="IPR007902">
    <property type="entry name" value="Chl4/mis15/CENP-N"/>
</dbReference>
<proteinExistence type="predicted"/>
<dbReference type="EMBL" id="CP014503">
    <property type="protein sequence ID" value="ANB15370.1"/>
    <property type="molecule type" value="Genomic_DNA"/>
</dbReference>
<dbReference type="OrthoDB" id="6585699at2759"/>
<organism evidence="1 2">
    <name type="scientific">Sugiyamaella lignohabitans</name>
    <dbReference type="NCBI Taxonomy" id="796027"/>
    <lineage>
        <taxon>Eukaryota</taxon>
        <taxon>Fungi</taxon>
        <taxon>Dikarya</taxon>
        <taxon>Ascomycota</taxon>
        <taxon>Saccharomycotina</taxon>
        <taxon>Dipodascomycetes</taxon>
        <taxon>Dipodascales</taxon>
        <taxon>Trichomonascaceae</taxon>
        <taxon>Sugiyamaella</taxon>
    </lineage>
</organism>
<dbReference type="AlphaFoldDB" id="A0A161HHB4"/>
<protein>
    <submittedName>
        <fullName evidence="1">Chl4p</fullName>
    </submittedName>
</protein>
<dbReference type="Pfam" id="PF05238">
    <property type="entry name" value="CENP-N"/>
    <property type="match status" value="1"/>
</dbReference>
<accession>A0A161HHB4</accession>
<dbReference type="GO" id="GO:0034080">
    <property type="term" value="P:CENP-A containing chromatin assembly"/>
    <property type="evidence" value="ECO:0007669"/>
    <property type="project" value="InterPro"/>
</dbReference>
<evidence type="ECO:0000313" key="1">
    <source>
        <dbReference type="EMBL" id="ANB15370.1"/>
    </source>
</evidence>
<dbReference type="Proteomes" id="UP000189580">
    <property type="component" value="Chromosome b"/>
</dbReference>
<dbReference type="GO" id="GO:0007059">
    <property type="term" value="P:chromosome segregation"/>
    <property type="evidence" value="ECO:0007669"/>
    <property type="project" value="InterPro"/>
</dbReference>
<dbReference type="RefSeq" id="XP_018737847.1">
    <property type="nucleotide sequence ID" value="XM_018879982.1"/>
</dbReference>
<reference evidence="1 2" key="1">
    <citation type="submission" date="2016-02" db="EMBL/GenBank/DDBJ databases">
        <title>Complete genome sequence and transcriptome regulation of the pentose utilising yeast Sugiyamaella lignohabitans.</title>
        <authorList>
            <person name="Bellasio M."/>
            <person name="Peymann A."/>
            <person name="Valli M."/>
            <person name="Sipitzky M."/>
            <person name="Graf A."/>
            <person name="Sauer M."/>
            <person name="Marx H."/>
            <person name="Mattanovich D."/>
        </authorList>
    </citation>
    <scope>NUCLEOTIDE SEQUENCE [LARGE SCALE GENOMIC DNA]</scope>
    <source>
        <strain evidence="1 2">CBS 10342</strain>
    </source>
</reference>
<name>A0A161HHB4_9ASCO</name>
<gene>
    <name evidence="1" type="primary">CHL4</name>
    <name evidence="1" type="ORF">AWJ20_2997</name>
</gene>
<evidence type="ECO:0000313" key="2">
    <source>
        <dbReference type="Proteomes" id="UP000189580"/>
    </source>
</evidence>
<dbReference type="GeneID" id="30034969"/>
<sequence>MYVTQYRPLSLVVVRIQLFEPKTQDLDMNSMAALRSMYLAFPNSSPFVLHSAISSNGPGGGGSGNSTINSILFSLTSTLSAIGRPISIKPSTDLPTRALHTISVLKGTSSRGSTSLGAWSIFADGIDVSPLNPFVGNRASRKVKKLEFPTTNDAKTKEMRSKMARILFTGSDAKSEEKYRSRGPLPMVEIKLNRPYDQEESELDSFQPKITLRLEGDDVFAGIFQLAVDGAIDVTNIPGWMTGEEGSTTVYIGRTVTI</sequence>
<keyword evidence="2" id="KW-1185">Reference proteome</keyword>
<dbReference type="Gene3D" id="3.10.20.720">
    <property type="match status" value="1"/>
</dbReference>
<dbReference type="KEGG" id="slb:AWJ20_2997"/>